<protein>
    <submittedName>
        <fullName evidence="2">YehR family protein</fullName>
    </submittedName>
</protein>
<dbReference type="PIRSF" id="PIRSF006187">
    <property type="entry name" value="DUF1307"/>
    <property type="match status" value="1"/>
</dbReference>
<reference evidence="2" key="1">
    <citation type="submission" date="2022-07" db="EMBL/GenBank/DDBJ databases">
        <title>FELIX.</title>
        <authorList>
            <person name="Wan K.H."/>
            <person name="Park S."/>
            <person name="Lawrence Q."/>
            <person name="Eichenberger J.P."/>
            <person name="Booth B.W."/>
            <person name="Piaggio A.J."/>
            <person name="Chandler J.C."/>
            <person name="Franklin A.B."/>
            <person name="Celniker S.E."/>
        </authorList>
    </citation>
    <scope>NUCLEOTIDE SEQUENCE</scope>
    <source>
        <strain evidence="2">QA-1986 374</strain>
    </source>
</reference>
<feature type="signal peptide" evidence="1">
    <location>
        <begin position="1"/>
        <end position="22"/>
    </location>
</feature>
<dbReference type="SUPFAM" id="SSF160704">
    <property type="entry name" value="YehR-like"/>
    <property type="match status" value="1"/>
</dbReference>
<proteinExistence type="predicted"/>
<evidence type="ECO:0000313" key="2">
    <source>
        <dbReference type="EMBL" id="UUI03795.1"/>
    </source>
</evidence>
<keyword evidence="3" id="KW-1185">Reference proteome</keyword>
<feature type="chain" id="PRO_5045818321" evidence="1">
    <location>
        <begin position="23"/>
        <end position="156"/>
    </location>
</feature>
<dbReference type="InterPro" id="IPR036699">
    <property type="entry name" value="YehR-like_sf"/>
</dbReference>
<keyword evidence="1" id="KW-0732">Signal</keyword>
<name>A0ABY5JU41_9BACI</name>
<evidence type="ECO:0000313" key="3">
    <source>
        <dbReference type="Proteomes" id="UP001059773"/>
    </source>
</evidence>
<dbReference type="InterPro" id="IPR009736">
    <property type="entry name" value="DUF1307"/>
</dbReference>
<sequence length="156" mass="17383">MKKTTFRMTGLLFLLTAILGLAACGSEETVTLQGSEFGVDMEVTIDAKDDEITKQTVQSEIPYSVIGVASKEEAESMDEMLQAEFEPFEDIDGIEFSLDYEEEQLTQIVSVDLTVADIDEINSIPDASFPEPEDDEYLSLEETVQLFEDEGFEVVE</sequence>
<evidence type="ECO:0000256" key="1">
    <source>
        <dbReference type="SAM" id="SignalP"/>
    </source>
</evidence>
<organism evidence="2 3">
    <name type="scientific">Oceanobacillus jeddahense</name>
    <dbReference type="NCBI Taxonomy" id="1462527"/>
    <lineage>
        <taxon>Bacteria</taxon>
        <taxon>Bacillati</taxon>
        <taxon>Bacillota</taxon>
        <taxon>Bacilli</taxon>
        <taxon>Bacillales</taxon>
        <taxon>Bacillaceae</taxon>
        <taxon>Oceanobacillus</taxon>
    </lineage>
</organism>
<dbReference type="Proteomes" id="UP001059773">
    <property type="component" value="Chromosome"/>
</dbReference>
<gene>
    <name evidence="2" type="ORF">NP439_03625</name>
</gene>
<dbReference type="RefSeq" id="WP_040979627.1">
    <property type="nucleotide sequence ID" value="NZ_CABKTI010000002.1"/>
</dbReference>
<dbReference type="Pfam" id="PF06998">
    <property type="entry name" value="DUF1307"/>
    <property type="match status" value="1"/>
</dbReference>
<dbReference type="Gene3D" id="3.30.1830.10">
    <property type="entry name" value="YehR-like"/>
    <property type="match status" value="1"/>
</dbReference>
<accession>A0ABY5JU41</accession>
<dbReference type="EMBL" id="CP101914">
    <property type="protein sequence ID" value="UUI03795.1"/>
    <property type="molecule type" value="Genomic_DNA"/>
</dbReference>
<dbReference type="PROSITE" id="PS51257">
    <property type="entry name" value="PROKAR_LIPOPROTEIN"/>
    <property type="match status" value="1"/>
</dbReference>